<proteinExistence type="predicted"/>
<accession>A0A450SYA9</accession>
<dbReference type="PROSITE" id="PS50005">
    <property type="entry name" value="TPR"/>
    <property type="match status" value="1"/>
</dbReference>
<reference evidence="4" key="1">
    <citation type="submission" date="2019-02" db="EMBL/GenBank/DDBJ databases">
        <authorList>
            <person name="Gruber-Vodicka R. H."/>
            <person name="Seah K. B. B."/>
        </authorList>
    </citation>
    <scope>NUCLEOTIDE SEQUENCE</scope>
    <source>
        <strain evidence="4">BECK_BZ106</strain>
    </source>
</reference>
<dbReference type="Gene3D" id="1.25.40.10">
    <property type="entry name" value="Tetratricopeptide repeat domain"/>
    <property type="match status" value="1"/>
</dbReference>
<feature type="transmembrane region" description="Helical" evidence="3">
    <location>
        <begin position="80"/>
        <end position="101"/>
    </location>
</feature>
<gene>
    <name evidence="4" type="ORF">BECKFW1821B_GA0114236_10451</name>
</gene>
<name>A0A450SYA9_9GAMM</name>
<dbReference type="InterPro" id="IPR011990">
    <property type="entry name" value="TPR-like_helical_dom_sf"/>
</dbReference>
<evidence type="ECO:0000313" key="4">
    <source>
        <dbReference type="EMBL" id="VFJ58991.1"/>
    </source>
</evidence>
<dbReference type="InterPro" id="IPR019734">
    <property type="entry name" value="TPR_rpt"/>
</dbReference>
<evidence type="ECO:0000256" key="2">
    <source>
        <dbReference type="SAM" id="Coils"/>
    </source>
</evidence>
<feature type="repeat" description="TPR" evidence="1">
    <location>
        <begin position="387"/>
        <end position="420"/>
    </location>
</feature>
<feature type="coiled-coil region" evidence="2">
    <location>
        <begin position="115"/>
        <end position="157"/>
    </location>
</feature>
<protein>
    <submittedName>
        <fullName evidence="4">Tetratricopeptide repeat-containing protein</fullName>
    </submittedName>
</protein>
<keyword evidence="3" id="KW-0472">Membrane</keyword>
<sequence>MNDRTLREIEELRERIDSIESKKMRFLWGLSWLESIAFTVVTILFMGGLIVAALLFVPADVIKEIQDGQASILEAQQTDFLKLAVPIFLIAIAFVAGFLGLKRLGQFDIQVDKLRESLEARLSKERELSEEQRKNFNDTIDNRLKDIRDAIKETSQRYVTEAIGSEKDEALKYFEGSRNEMSGIVQDIKDNLEPYRWLSPRSDKEDFRVGIDSVGTAHEKATQLFSEDKPDMAIQVAKHVLEKKISGSPDDFHNLAAELARKDLYSRASQIILLGLESFDRNIDLLSDGVKYLSSSGDTERANELAKRLQDEDREHWNWRAFVFLGDYFELVGEFKKAFAVYEEFKKQRPYDERAYSQHGGVFQQWGKYDEAIHILEEGLRKVRKAPQTAMRLADCYIEVGEYSKAIAAIDRAIEGTADSQPSANISSLFWTRAEARDALVHSGTITDTEELGKYVESAIGDYQAALSMPDCVTVYRIRGPQRIKILRLYAKNHGINVQTGGPDDEPGIGLSGLPPELLGKLLGMQDQDDESNEG</sequence>
<feature type="transmembrane region" description="Helical" evidence="3">
    <location>
        <begin position="36"/>
        <end position="59"/>
    </location>
</feature>
<evidence type="ECO:0000256" key="3">
    <source>
        <dbReference type="SAM" id="Phobius"/>
    </source>
</evidence>
<dbReference type="Pfam" id="PF14559">
    <property type="entry name" value="TPR_19"/>
    <property type="match status" value="1"/>
</dbReference>
<keyword evidence="2" id="KW-0175">Coiled coil</keyword>
<keyword evidence="3" id="KW-0812">Transmembrane</keyword>
<evidence type="ECO:0000256" key="1">
    <source>
        <dbReference type="PROSITE-ProRule" id="PRU00339"/>
    </source>
</evidence>
<keyword evidence="1" id="KW-0802">TPR repeat</keyword>
<organism evidence="4">
    <name type="scientific">Candidatus Kentrum sp. FW</name>
    <dbReference type="NCBI Taxonomy" id="2126338"/>
    <lineage>
        <taxon>Bacteria</taxon>
        <taxon>Pseudomonadati</taxon>
        <taxon>Pseudomonadota</taxon>
        <taxon>Gammaproteobacteria</taxon>
        <taxon>Candidatus Kentrum</taxon>
    </lineage>
</organism>
<dbReference type="EMBL" id="CAADFD010000045">
    <property type="protein sequence ID" value="VFJ58991.1"/>
    <property type="molecule type" value="Genomic_DNA"/>
</dbReference>
<dbReference type="SUPFAM" id="SSF48452">
    <property type="entry name" value="TPR-like"/>
    <property type="match status" value="1"/>
</dbReference>
<dbReference type="AlphaFoldDB" id="A0A450SYA9"/>
<keyword evidence="3" id="KW-1133">Transmembrane helix</keyword>